<dbReference type="EMBL" id="UGTP01000005">
    <property type="protein sequence ID" value="SUC37951.1"/>
    <property type="molecule type" value="Genomic_DNA"/>
</dbReference>
<evidence type="ECO:0000313" key="3">
    <source>
        <dbReference type="Proteomes" id="UP000254235"/>
    </source>
</evidence>
<dbReference type="RefSeq" id="WP_115084273.1">
    <property type="nucleotide sequence ID" value="NZ_JABZTV010000001.1"/>
</dbReference>
<evidence type="ECO:0000313" key="2">
    <source>
        <dbReference type="EMBL" id="SUC37951.1"/>
    </source>
</evidence>
<dbReference type="GeneID" id="78572046"/>
<dbReference type="Proteomes" id="UP000254235">
    <property type="component" value="Unassembled WGS sequence"/>
</dbReference>
<dbReference type="SUPFAM" id="SSF57783">
    <property type="entry name" value="Zinc beta-ribbon"/>
    <property type="match status" value="1"/>
</dbReference>
<evidence type="ECO:0000259" key="1">
    <source>
        <dbReference type="PROSITE" id="PS50965"/>
    </source>
</evidence>
<organism evidence="2 3">
    <name type="scientific">Prevotella pallens</name>
    <dbReference type="NCBI Taxonomy" id="60133"/>
    <lineage>
        <taxon>Bacteria</taxon>
        <taxon>Pseudomonadati</taxon>
        <taxon>Bacteroidota</taxon>
        <taxon>Bacteroidia</taxon>
        <taxon>Bacteroidales</taxon>
        <taxon>Prevotellaceae</taxon>
        <taxon>Prevotella</taxon>
    </lineage>
</organism>
<reference evidence="2 3" key="1">
    <citation type="submission" date="2018-06" db="EMBL/GenBank/DDBJ databases">
        <authorList>
            <consortium name="Pathogen Informatics"/>
            <person name="Doyle S."/>
        </authorList>
    </citation>
    <scope>NUCLEOTIDE SEQUENCE [LARGE SCALE GENOMIC DNA]</scope>
    <source>
        <strain evidence="2 3">NCTC13043</strain>
    </source>
</reference>
<name>A0A379GAL7_9BACT</name>
<dbReference type="AlphaFoldDB" id="A0A379GAL7"/>
<sequence>MEVTILAIIVVVILLIHFSRNKRKGRYGEKRVATILNSLPDEYTIFNDVYIEENGKSTQIDHVVFSPYGIFVIETKHYKGWIYGDERASFWTKKIYGNKYEFYNPLFQNYGHVKALKSLLGFPYQYFIPIVVFIGDVTIKGDYPNHNVVYENELLDTIKYHISVLLPDDKLKWAINRLAYSSFETSDTAKEHIIQVKNRISQYNSIINNGICPRCGGKLVLCQGRYRNFWGCSNYPHCHYIVKDY</sequence>
<dbReference type="InterPro" id="IPR013498">
    <property type="entry name" value="Topo_IA_Znf"/>
</dbReference>
<dbReference type="GO" id="GO:0006265">
    <property type="term" value="P:DNA topological change"/>
    <property type="evidence" value="ECO:0007669"/>
    <property type="project" value="InterPro"/>
</dbReference>
<protein>
    <submittedName>
        <fullName evidence="2">DNA topoisomerase I</fullName>
    </submittedName>
</protein>
<dbReference type="GO" id="GO:0005694">
    <property type="term" value="C:chromosome"/>
    <property type="evidence" value="ECO:0007669"/>
    <property type="project" value="InterPro"/>
</dbReference>
<accession>A0A379GAL7</accession>
<feature type="domain" description="NERD" evidence="1">
    <location>
        <begin position="24"/>
        <end position="139"/>
    </location>
</feature>
<dbReference type="Pfam" id="PF08378">
    <property type="entry name" value="NERD"/>
    <property type="match status" value="1"/>
</dbReference>
<dbReference type="OrthoDB" id="9813328at2"/>
<dbReference type="Gene3D" id="3.30.65.10">
    <property type="entry name" value="Bacterial Topoisomerase I, domain 1"/>
    <property type="match status" value="1"/>
</dbReference>
<gene>
    <name evidence="2" type="ORF">NCTC13043_02450</name>
</gene>
<dbReference type="GO" id="GO:0003916">
    <property type="term" value="F:DNA topoisomerase activity"/>
    <property type="evidence" value="ECO:0007669"/>
    <property type="project" value="InterPro"/>
</dbReference>
<dbReference type="Pfam" id="PF01396">
    <property type="entry name" value="Zn_ribbon_Top1"/>
    <property type="match status" value="1"/>
</dbReference>
<keyword evidence="2" id="KW-0413">Isomerase</keyword>
<dbReference type="PROSITE" id="PS50965">
    <property type="entry name" value="NERD"/>
    <property type="match status" value="1"/>
</dbReference>
<dbReference type="InterPro" id="IPR011528">
    <property type="entry name" value="NERD"/>
</dbReference>
<dbReference type="GO" id="GO:0003677">
    <property type="term" value="F:DNA binding"/>
    <property type="evidence" value="ECO:0007669"/>
    <property type="project" value="InterPro"/>
</dbReference>
<proteinExistence type="predicted"/>